<accession>A0AA37RNW1</accession>
<reference evidence="2" key="2">
    <citation type="submission" date="2023-01" db="EMBL/GenBank/DDBJ databases">
        <title>Draft genome sequence of Paraferrimonas sedimenticola strain NBRC 101628.</title>
        <authorList>
            <person name="Sun Q."/>
            <person name="Mori K."/>
        </authorList>
    </citation>
    <scope>NUCLEOTIDE SEQUENCE</scope>
    <source>
        <strain evidence="2">NBRC 101628</strain>
    </source>
</reference>
<comment type="caution">
    <text evidence="2">The sequence shown here is derived from an EMBL/GenBank/DDBJ whole genome shotgun (WGS) entry which is preliminary data.</text>
</comment>
<dbReference type="EMBL" id="BSNC01000001">
    <property type="protein sequence ID" value="GLP94801.1"/>
    <property type="molecule type" value="Genomic_DNA"/>
</dbReference>
<proteinExistence type="predicted"/>
<keyword evidence="3" id="KW-1185">Reference proteome</keyword>
<evidence type="ECO:0000256" key="1">
    <source>
        <dbReference type="SAM" id="SignalP"/>
    </source>
</evidence>
<sequence length="693" mass="77207">MKFKLNLITLAVLAHSGAAIASFDLSQANTEKVKFDKWACKACKVEQGASGDFAVGMGNSNSDDVRSANAFGVKDGVFGRLDADMQYNRGNHSASFEARELGTERGDAKIKAGRKGTANVELGIRQIATYQTDKALTPYQGVGGNNLTLPDNWVPAGNTGDMSELNNSLQPVTLKLKRQKAFMGAELQGEKLWSAYVDYSREEKTGLKTASGAFFNQSMMLASPVDYTTDLVEAGFKLNGDNWFGALTYNGSRFQNGNSQLTYANAFVPTFGGQTQGTMALAPDNQAHTISALGQVSLGKTHLSGRVNHTKMTQNQDYVTTNYRYDVPAHSLDGKVDLTQANFKLTSRVSSAVRVRAAYDYSDRDNKTSSLPYDQVSIDNVNGRVAYNKQYDIRTQKVKLATDVRMAQGLRGEVGYDFRSDERSNQEREKTDEQSLWGKLRFNRMDNWDMWVKGGFSERDGSEYQASAHTSRENNALLRKYYLADRSRKFSEVRVSHTPLESLSLDAGYRYAHDDYKSTVIGLTEADDQYFDVNASYVTSNGFNAYAFFSHQEIVSEQAGSAIFSTPTWTSKVEDKIKSYGAGISKGNLLDDRMRIGLDYTFNDSKSDTLVVNGTPNQYGDYFSKVHNLNAYTSFQVSERAALRLDYKIERYRDTNFANAGTTPDTIWNVVTFGDQRHDYTAHLVMLSLNYRL</sequence>
<keyword evidence="1" id="KW-0732">Signal</keyword>
<dbReference type="AlphaFoldDB" id="A0AA37RNW1"/>
<gene>
    <name evidence="2" type="primary">mtrB_1</name>
    <name evidence="2" type="ORF">GCM10007895_01070</name>
</gene>
<evidence type="ECO:0000313" key="3">
    <source>
        <dbReference type="Proteomes" id="UP001161422"/>
    </source>
</evidence>
<name>A0AA37RNW1_9GAMM</name>
<dbReference type="InterPro" id="IPR020016">
    <property type="entry name" value="Decahaem-assoc_OM_MtrB/PioB"/>
</dbReference>
<organism evidence="2 3">
    <name type="scientific">Paraferrimonas sedimenticola</name>
    <dbReference type="NCBI Taxonomy" id="375674"/>
    <lineage>
        <taxon>Bacteria</taxon>
        <taxon>Pseudomonadati</taxon>
        <taxon>Pseudomonadota</taxon>
        <taxon>Gammaproteobacteria</taxon>
        <taxon>Alteromonadales</taxon>
        <taxon>Ferrimonadaceae</taxon>
        <taxon>Paraferrimonas</taxon>
    </lineage>
</organism>
<protein>
    <submittedName>
        <fullName evidence="2">Membrane protein</fullName>
    </submittedName>
</protein>
<dbReference type="NCBIfam" id="TIGR03509">
    <property type="entry name" value="OMP_MtrB_PioB"/>
    <property type="match status" value="1"/>
</dbReference>
<reference evidence="2" key="1">
    <citation type="journal article" date="2014" name="Int. J. Syst. Evol. Microbiol.">
        <title>Complete genome sequence of Corynebacterium casei LMG S-19264T (=DSM 44701T), isolated from a smear-ripened cheese.</title>
        <authorList>
            <consortium name="US DOE Joint Genome Institute (JGI-PGF)"/>
            <person name="Walter F."/>
            <person name="Albersmeier A."/>
            <person name="Kalinowski J."/>
            <person name="Ruckert C."/>
        </authorList>
    </citation>
    <scope>NUCLEOTIDE SEQUENCE</scope>
    <source>
        <strain evidence="2">NBRC 101628</strain>
    </source>
</reference>
<feature type="chain" id="PRO_5041310649" evidence="1">
    <location>
        <begin position="22"/>
        <end position="693"/>
    </location>
</feature>
<dbReference type="Pfam" id="PF11854">
    <property type="entry name" value="MtrB_PioB"/>
    <property type="match status" value="1"/>
</dbReference>
<evidence type="ECO:0000313" key="2">
    <source>
        <dbReference type="EMBL" id="GLP94801.1"/>
    </source>
</evidence>
<dbReference type="SUPFAM" id="SSF56935">
    <property type="entry name" value="Porins"/>
    <property type="match status" value="1"/>
</dbReference>
<dbReference type="RefSeq" id="WP_095506168.1">
    <property type="nucleotide sequence ID" value="NZ_BSNC01000001.1"/>
</dbReference>
<feature type="signal peptide" evidence="1">
    <location>
        <begin position="1"/>
        <end position="21"/>
    </location>
</feature>
<dbReference type="Proteomes" id="UP001161422">
    <property type="component" value="Unassembled WGS sequence"/>
</dbReference>